<dbReference type="SMR" id="A0A1U8F8Z2"/>
<evidence type="ECO:0000313" key="3">
    <source>
        <dbReference type="EMBL" id="PHT65223.1"/>
    </source>
</evidence>
<reference evidence="3 4" key="2">
    <citation type="journal article" date="2017" name="Genome Biol.">
        <title>New reference genome sequences of hot pepper reveal the massive evolution of plant disease-resistance genes by retroduplication.</title>
        <authorList>
            <person name="Kim S."/>
            <person name="Park J."/>
            <person name="Yeom S.I."/>
            <person name="Kim Y.M."/>
            <person name="Seo E."/>
            <person name="Kim K.T."/>
            <person name="Kim M.S."/>
            <person name="Lee J.M."/>
            <person name="Cheong K."/>
            <person name="Shin H.S."/>
            <person name="Kim S.B."/>
            <person name="Han K."/>
            <person name="Lee J."/>
            <person name="Park M."/>
            <person name="Lee H.A."/>
            <person name="Lee H.Y."/>
            <person name="Lee Y."/>
            <person name="Oh S."/>
            <person name="Lee J.H."/>
            <person name="Choi E."/>
            <person name="Choi E."/>
            <person name="Lee S.E."/>
            <person name="Jeon J."/>
            <person name="Kim H."/>
            <person name="Choi G."/>
            <person name="Song H."/>
            <person name="Lee J."/>
            <person name="Lee S.C."/>
            <person name="Kwon J.K."/>
            <person name="Lee H.Y."/>
            <person name="Koo N."/>
            <person name="Hong Y."/>
            <person name="Kim R.W."/>
            <person name="Kang W.H."/>
            <person name="Huh J.H."/>
            <person name="Kang B.C."/>
            <person name="Yang T.J."/>
            <person name="Lee Y.H."/>
            <person name="Bennetzen J.L."/>
            <person name="Choi D."/>
        </authorList>
    </citation>
    <scope>NUCLEOTIDE SEQUENCE [LARGE SCALE GENOMIC DNA]</scope>
    <source>
        <strain evidence="4">cv. CM334</strain>
    </source>
</reference>
<reference evidence="3 4" key="1">
    <citation type="journal article" date="2014" name="Nat. Genet.">
        <title>Genome sequence of the hot pepper provides insights into the evolution of pungency in Capsicum species.</title>
        <authorList>
            <person name="Kim S."/>
            <person name="Park M."/>
            <person name="Yeom S.I."/>
            <person name="Kim Y.M."/>
            <person name="Lee J.M."/>
            <person name="Lee H.A."/>
            <person name="Seo E."/>
            <person name="Choi J."/>
            <person name="Cheong K."/>
            <person name="Kim K.T."/>
            <person name="Jung K."/>
            <person name="Lee G.W."/>
            <person name="Oh S.K."/>
            <person name="Bae C."/>
            <person name="Kim S.B."/>
            <person name="Lee H.Y."/>
            <person name="Kim S.Y."/>
            <person name="Kim M.S."/>
            <person name="Kang B.C."/>
            <person name="Jo Y.D."/>
            <person name="Yang H.B."/>
            <person name="Jeong H.J."/>
            <person name="Kang W.H."/>
            <person name="Kwon J.K."/>
            <person name="Shin C."/>
            <person name="Lim J.Y."/>
            <person name="Park J.H."/>
            <person name="Huh J.H."/>
            <person name="Kim J.S."/>
            <person name="Kim B.D."/>
            <person name="Cohen O."/>
            <person name="Paran I."/>
            <person name="Suh M.C."/>
            <person name="Lee S.B."/>
            <person name="Kim Y.K."/>
            <person name="Shin Y."/>
            <person name="Noh S.J."/>
            <person name="Park J."/>
            <person name="Seo Y.S."/>
            <person name="Kwon S.Y."/>
            <person name="Kim H.A."/>
            <person name="Park J.M."/>
            <person name="Kim H.J."/>
            <person name="Choi S.B."/>
            <person name="Bosland P.W."/>
            <person name="Reeves G."/>
            <person name="Jo S.H."/>
            <person name="Lee B.W."/>
            <person name="Cho H.T."/>
            <person name="Choi H.S."/>
            <person name="Lee M.S."/>
            <person name="Yu Y."/>
            <person name="Do Choi Y."/>
            <person name="Park B.S."/>
            <person name="van Deynze A."/>
            <person name="Ashrafi H."/>
            <person name="Hill T."/>
            <person name="Kim W.T."/>
            <person name="Pai H.S."/>
            <person name="Ahn H.K."/>
            <person name="Yeam I."/>
            <person name="Giovannoni J.J."/>
            <person name="Rose J.K."/>
            <person name="Sorensen I."/>
            <person name="Lee S.J."/>
            <person name="Kim R.W."/>
            <person name="Choi I.Y."/>
            <person name="Choi B.S."/>
            <person name="Lim J.S."/>
            <person name="Lee Y.H."/>
            <person name="Choi D."/>
        </authorList>
    </citation>
    <scope>NUCLEOTIDE SEQUENCE [LARGE SCALE GENOMIC DNA]</scope>
    <source>
        <strain evidence="4">cv. CM334</strain>
    </source>
</reference>
<dbReference type="GO" id="GO:0003824">
    <property type="term" value="F:catalytic activity"/>
    <property type="evidence" value="ECO:0007669"/>
    <property type="project" value="InterPro"/>
</dbReference>
<protein>
    <recommendedName>
        <fullName evidence="2">Nucleoside phosphorylase domain-containing protein</fullName>
    </recommendedName>
</protein>
<dbReference type="PANTHER" id="PTHR21234">
    <property type="entry name" value="PURINE NUCLEOSIDE PHOSPHORYLASE"/>
    <property type="match status" value="1"/>
</dbReference>
<dbReference type="PANTHER" id="PTHR21234:SF30">
    <property type="entry name" value="PHOSPHORYLASE SUPERFAMILY PROTEIN"/>
    <property type="match status" value="1"/>
</dbReference>
<keyword evidence="4" id="KW-1185">Reference proteome</keyword>
<keyword evidence="1" id="KW-1133">Transmembrane helix</keyword>
<proteinExistence type="predicted"/>
<dbReference type="AlphaFoldDB" id="A0A1U8F8Z2"/>
<keyword evidence="1" id="KW-0812">Transmembrane</keyword>
<dbReference type="CDD" id="cd09008">
    <property type="entry name" value="MTAN"/>
    <property type="match status" value="1"/>
</dbReference>
<evidence type="ECO:0000313" key="4">
    <source>
        <dbReference type="Proteomes" id="UP000222542"/>
    </source>
</evidence>
<dbReference type="GO" id="GO:0009116">
    <property type="term" value="P:nucleoside metabolic process"/>
    <property type="evidence" value="ECO:0007669"/>
    <property type="project" value="InterPro"/>
</dbReference>
<dbReference type="Gramene" id="PHT65223">
    <property type="protein sequence ID" value="PHT65223"/>
    <property type="gene ID" value="T459_29648"/>
</dbReference>
<gene>
    <name evidence="3" type="ORF">T459_29648</name>
</gene>
<dbReference type="Pfam" id="PF01048">
    <property type="entry name" value="PNP_UDP_1"/>
    <property type="match status" value="1"/>
</dbReference>
<sequence length="387" mass="42693">MHCIYIIQHSRTGNTDKTCWQFKKMAAKQVVVLPFSLILALGFIPLLVFSAQAIPFERLKSLRVIKKVNQNGPFLGLITVYAPEEEAFFKTGVFKSDPRHPFVDLSGRRFRIGKVEGRKVIYVKCGVGLVNAAAATQQMLDLFDIKGIIHFGISGNANSSMHIGDVTIPWQLAQTGLWEWLKPNATMEPNDFAQFDFKSYNDPKGGENQLGKVGYSTEQFYSIAGEVNVPQRPVWFNITKNWLHVASHLQGIKLDQCANSTLCLPEKPKLVVGLKGATSNFFIDNAAYTQFLFNTFGVTSLDMESSAVVMTCLSNGYPVIAIRGLSDLAGTQKGDNTIRLFGSLAALNTAKVVIGFIKSLPRNYISGFYSSSDVARTLSGTDLEQVL</sequence>
<comment type="caution">
    <text evidence="3">The sequence shown here is derived from an EMBL/GenBank/DDBJ whole genome shotgun (WGS) entry which is preliminary data.</text>
</comment>
<dbReference type="InterPro" id="IPR000845">
    <property type="entry name" value="Nucleoside_phosphorylase_d"/>
</dbReference>
<evidence type="ECO:0000256" key="1">
    <source>
        <dbReference type="SAM" id="Phobius"/>
    </source>
</evidence>
<keyword evidence="1" id="KW-0472">Membrane</keyword>
<dbReference type="STRING" id="4072.A0A1U8F8Z2"/>
<evidence type="ECO:0000259" key="2">
    <source>
        <dbReference type="Pfam" id="PF01048"/>
    </source>
</evidence>
<dbReference type="Gene3D" id="3.40.50.1580">
    <property type="entry name" value="Nucleoside phosphorylase domain"/>
    <property type="match status" value="1"/>
</dbReference>
<dbReference type="EMBL" id="AYRZ02000012">
    <property type="protein sequence ID" value="PHT65223.1"/>
    <property type="molecule type" value="Genomic_DNA"/>
</dbReference>
<dbReference type="OMA" id="KVIYVKC"/>
<dbReference type="OrthoDB" id="1916878at2759"/>
<name>A0A1U8F8Z2_CAPAN</name>
<dbReference type="Proteomes" id="UP000222542">
    <property type="component" value="Unassembled WGS sequence"/>
</dbReference>
<dbReference type="KEGG" id="cann:107851607"/>
<dbReference type="InterPro" id="IPR035994">
    <property type="entry name" value="Nucleoside_phosphorylase_sf"/>
</dbReference>
<accession>A0A1U8F8Z2</accession>
<feature type="domain" description="Nucleoside phosphorylase" evidence="2">
    <location>
        <begin position="100"/>
        <end position="358"/>
    </location>
</feature>
<feature type="transmembrane region" description="Helical" evidence="1">
    <location>
        <begin position="30"/>
        <end position="51"/>
    </location>
</feature>
<dbReference type="SUPFAM" id="SSF53167">
    <property type="entry name" value="Purine and uridine phosphorylases"/>
    <property type="match status" value="1"/>
</dbReference>
<organism evidence="3 4">
    <name type="scientific">Capsicum annuum</name>
    <name type="common">Capsicum pepper</name>
    <dbReference type="NCBI Taxonomy" id="4072"/>
    <lineage>
        <taxon>Eukaryota</taxon>
        <taxon>Viridiplantae</taxon>
        <taxon>Streptophyta</taxon>
        <taxon>Embryophyta</taxon>
        <taxon>Tracheophyta</taxon>
        <taxon>Spermatophyta</taxon>
        <taxon>Magnoliopsida</taxon>
        <taxon>eudicotyledons</taxon>
        <taxon>Gunneridae</taxon>
        <taxon>Pentapetalae</taxon>
        <taxon>asterids</taxon>
        <taxon>lamiids</taxon>
        <taxon>Solanales</taxon>
        <taxon>Solanaceae</taxon>
        <taxon>Solanoideae</taxon>
        <taxon>Capsiceae</taxon>
        <taxon>Capsicum</taxon>
    </lineage>
</organism>